<dbReference type="EMBL" id="DOLB01000146">
    <property type="protein sequence ID" value="HBT50055.1"/>
    <property type="molecule type" value="Genomic_DNA"/>
</dbReference>
<proteinExistence type="predicted"/>
<dbReference type="Proteomes" id="UP000264445">
    <property type="component" value="Unassembled WGS sequence"/>
</dbReference>
<organism evidence="2 3">
    <name type="scientific">Caldanaerobacter subterraneus</name>
    <dbReference type="NCBI Taxonomy" id="911092"/>
    <lineage>
        <taxon>Bacteria</taxon>
        <taxon>Bacillati</taxon>
        <taxon>Bacillota</taxon>
        <taxon>Clostridia</taxon>
        <taxon>Thermoanaerobacterales</taxon>
        <taxon>Thermoanaerobacteraceae</taxon>
        <taxon>Caldanaerobacter</taxon>
    </lineage>
</organism>
<gene>
    <name evidence="2" type="ORF">DEA61_09735</name>
</gene>
<evidence type="ECO:0000313" key="2">
    <source>
        <dbReference type="EMBL" id="HBT50055.1"/>
    </source>
</evidence>
<keyword evidence="1" id="KW-0472">Membrane</keyword>
<comment type="caution">
    <text evidence="2">The sequence shown here is derived from an EMBL/GenBank/DDBJ whole genome shotgun (WGS) entry which is preliminary data.</text>
</comment>
<evidence type="ECO:0000313" key="3">
    <source>
        <dbReference type="Proteomes" id="UP000264445"/>
    </source>
</evidence>
<reference evidence="2 3" key="1">
    <citation type="journal article" date="2018" name="Nat. Biotechnol.">
        <title>A standardized bacterial taxonomy based on genome phylogeny substantially revises the tree of life.</title>
        <authorList>
            <person name="Parks D.H."/>
            <person name="Chuvochina M."/>
            <person name="Waite D.W."/>
            <person name="Rinke C."/>
            <person name="Skarshewski A."/>
            <person name="Chaumeil P.A."/>
            <person name="Hugenholtz P."/>
        </authorList>
    </citation>
    <scope>NUCLEOTIDE SEQUENCE [LARGE SCALE GENOMIC DNA]</scope>
    <source>
        <strain evidence="2">UBA12544</strain>
    </source>
</reference>
<name>A0A357VNU1_9THEO</name>
<dbReference type="AlphaFoldDB" id="A0A357VNU1"/>
<keyword evidence="1" id="KW-0812">Transmembrane</keyword>
<protein>
    <submittedName>
        <fullName evidence="2">Uncharacterized protein</fullName>
    </submittedName>
</protein>
<feature type="transmembrane region" description="Helical" evidence="1">
    <location>
        <begin position="12"/>
        <end position="38"/>
    </location>
</feature>
<sequence length="63" mass="7373">MTLSGDTLLFFFIILTILLDVKFEIESLLFFFLLLVLLQQEKPRKKVKKFLWSLAGYSSLCRG</sequence>
<evidence type="ECO:0000256" key="1">
    <source>
        <dbReference type="SAM" id="Phobius"/>
    </source>
</evidence>
<accession>A0A357VNU1</accession>
<keyword evidence="1" id="KW-1133">Transmembrane helix</keyword>